<accession>A0A3A9JCK0</accession>
<dbReference type="SUPFAM" id="SSF158682">
    <property type="entry name" value="TerB-like"/>
    <property type="match status" value="1"/>
</dbReference>
<organism evidence="2 5">
    <name type="scientific">Teichococcus wenyumeiae</name>
    <dbReference type="NCBI Taxonomy" id="2478470"/>
    <lineage>
        <taxon>Bacteria</taxon>
        <taxon>Pseudomonadati</taxon>
        <taxon>Pseudomonadota</taxon>
        <taxon>Alphaproteobacteria</taxon>
        <taxon>Acetobacterales</taxon>
        <taxon>Roseomonadaceae</taxon>
        <taxon>Roseomonas</taxon>
    </lineage>
</organism>
<dbReference type="EMBL" id="RAQU01000024">
    <property type="protein sequence ID" value="RKK05047.1"/>
    <property type="molecule type" value="Genomic_DNA"/>
</dbReference>
<dbReference type="Pfam" id="PF04391">
    <property type="entry name" value="DUF533"/>
    <property type="match status" value="1"/>
</dbReference>
<keyword evidence="4" id="KW-1185">Reference proteome</keyword>
<evidence type="ECO:0000313" key="4">
    <source>
        <dbReference type="Proteomes" id="UP000274097"/>
    </source>
</evidence>
<dbReference type="Proteomes" id="UP000278036">
    <property type="component" value="Unassembled WGS sequence"/>
</dbReference>
<name>A0A3A9JCK0_9PROT</name>
<protein>
    <submittedName>
        <fullName evidence="3">DUF533 domain-containing protein</fullName>
    </submittedName>
    <submittedName>
        <fullName evidence="2">Tellurite resistance TerB family protein</fullName>
    </submittedName>
</protein>
<dbReference type="InterPro" id="IPR007486">
    <property type="entry name" value="YebE"/>
</dbReference>
<proteinExistence type="predicted"/>
<evidence type="ECO:0000313" key="5">
    <source>
        <dbReference type="Proteomes" id="UP000278036"/>
    </source>
</evidence>
<dbReference type="RefSeq" id="WP_120637454.1">
    <property type="nucleotide sequence ID" value="NZ_RAQU01000024.1"/>
</dbReference>
<dbReference type="EMBL" id="RFLX01000006">
    <property type="protein sequence ID" value="RMI25045.1"/>
    <property type="molecule type" value="Genomic_DNA"/>
</dbReference>
<dbReference type="CDD" id="cd07178">
    <property type="entry name" value="terB_like_YebE"/>
    <property type="match status" value="1"/>
</dbReference>
<keyword evidence="1" id="KW-0812">Transmembrane</keyword>
<dbReference type="AlphaFoldDB" id="A0A3A9JCK0"/>
<reference evidence="2 5" key="1">
    <citation type="submission" date="2018-09" db="EMBL/GenBank/DDBJ databases">
        <title>Roseomonas sp. nov., isolated from feces of Tibetan antelopes in the Qinghai-Tibet plateau, China.</title>
        <authorList>
            <person name="Tian Z."/>
        </authorList>
    </citation>
    <scope>NUCLEOTIDE SEQUENCE [LARGE SCALE GENOMIC DNA]</scope>
    <source>
        <strain evidence="3 4">Z23</strain>
        <strain evidence="2 5">Z24</strain>
    </source>
</reference>
<comment type="caution">
    <text evidence="2">The sequence shown here is derived from an EMBL/GenBank/DDBJ whole genome shotgun (WGS) entry which is preliminary data.</text>
</comment>
<dbReference type="OrthoDB" id="5459344at2"/>
<evidence type="ECO:0000313" key="2">
    <source>
        <dbReference type="EMBL" id="RKK05047.1"/>
    </source>
</evidence>
<evidence type="ECO:0000256" key="1">
    <source>
        <dbReference type="SAM" id="Phobius"/>
    </source>
</evidence>
<dbReference type="FunCoup" id="A0A3A9JCK0">
    <property type="interactions" value="79"/>
</dbReference>
<gene>
    <name evidence="2" type="ORF">D6Z83_06145</name>
    <name evidence="3" type="ORF">EBE87_10505</name>
</gene>
<evidence type="ECO:0000313" key="3">
    <source>
        <dbReference type="EMBL" id="RMI25045.1"/>
    </source>
</evidence>
<feature type="transmembrane region" description="Helical" evidence="1">
    <location>
        <begin position="46"/>
        <end position="64"/>
    </location>
</feature>
<keyword evidence="1" id="KW-0472">Membrane</keyword>
<dbReference type="Gene3D" id="1.10.3680.10">
    <property type="entry name" value="TerB-like"/>
    <property type="match status" value="1"/>
</dbReference>
<dbReference type="InParanoid" id="A0A3A9JCK0"/>
<dbReference type="InterPro" id="IPR029024">
    <property type="entry name" value="TerB-like"/>
</dbReference>
<sequence>MIDAKSLLDRFLGPDGKGTGQLGGLLKKATGGQGASRPGTGLPGGIPAGFLGGAGAGGLIGLLLGGKKKSKGIGGVLSHGGAAALGALAYRAYQNWQQEQARGAPPANDSFLPERPAADGQPFALALVHAMIGAAKADGHIDAAEQQAIFAQVEQAGLDAEAKALVFDALSRPADLDAIAASARTPEQAAELFLASRLAIDPDNPAERTYLDALAHRLKLPPGLAARLSAEADAAGGG</sequence>
<keyword evidence="1" id="KW-1133">Transmembrane helix</keyword>
<dbReference type="Proteomes" id="UP000274097">
    <property type="component" value="Unassembled WGS sequence"/>
</dbReference>